<keyword evidence="3" id="KW-1185">Reference proteome</keyword>
<protein>
    <submittedName>
        <fullName evidence="2">Uncharacterized protein</fullName>
    </submittedName>
</protein>
<name>A0A0C9SQ65_PLICR</name>
<reference evidence="2 3" key="1">
    <citation type="submission" date="2014-06" db="EMBL/GenBank/DDBJ databases">
        <title>Evolutionary Origins and Diversification of the Mycorrhizal Mutualists.</title>
        <authorList>
            <consortium name="DOE Joint Genome Institute"/>
            <consortium name="Mycorrhizal Genomics Consortium"/>
            <person name="Kohler A."/>
            <person name="Kuo A."/>
            <person name="Nagy L.G."/>
            <person name="Floudas D."/>
            <person name="Copeland A."/>
            <person name="Barry K.W."/>
            <person name="Cichocki N."/>
            <person name="Veneault-Fourrey C."/>
            <person name="LaButti K."/>
            <person name="Lindquist E.A."/>
            <person name="Lipzen A."/>
            <person name="Lundell T."/>
            <person name="Morin E."/>
            <person name="Murat C."/>
            <person name="Riley R."/>
            <person name="Ohm R."/>
            <person name="Sun H."/>
            <person name="Tunlid A."/>
            <person name="Henrissat B."/>
            <person name="Grigoriev I.V."/>
            <person name="Hibbett D.S."/>
            <person name="Martin F."/>
        </authorList>
    </citation>
    <scope>NUCLEOTIDE SEQUENCE [LARGE SCALE GENOMIC DNA]</scope>
    <source>
        <strain evidence="2 3">FD-325 SS-3</strain>
    </source>
</reference>
<dbReference type="EMBL" id="KN832578">
    <property type="protein sequence ID" value="KII83392.1"/>
    <property type="molecule type" value="Genomic_DNA"/>
</dbReference>
<sequence length="223" mass="23287">MRTYSYTICNGAVVKHIFTGNNPSLQTEASDLLVQIQLQVLLRYQTDGAWAATGSYFAHIAGQGQDAVPWSDAPQCLSQAREFLSSRGLYGELETFDVNKLVTLAWSGSAGGKKGSVIYAKASPVALLCLGTDTTFSLVPRSGFGGDTVVSGRSSENKKSSQGVGSSGHGPKAKASTASGGKTSEAIRVNLVHGDVLLLQGDDFEYSLTRTGTAMVLIGSAAT</sequence>
<accession>A0A0C9SQ65</accession>
<dbReference type="Proteomes" id="UP000053263">
    <property type="component" value="Unassembled WGS sequence"/>
</dbReference>
<gene>
    <name evidence="2" type="ORF">PLICRDRAFT_452246</name>
</gene>
<evidence type="ECO:0000313" key="2">
    <source>
        <dbReference type="EMBL" id="KII83392.1"/>
    </source>
</evidence>
<evidence type="ECO:0000313" key="3">
    <source>
        <dbReference type="Proteomes" id="UP000053263"/>
    </source>
</evidence>
<feature type="region of interest" description="Disordered" evidence="1">
    <location>
        <begin position="148"/>
        <end position="181"/>
    </location>
</feature>
<evidence type="ECO:0000256" key="1">
    <source>
        <dbReference type="SAM" id="MobiDB-lite"/>
    </source>
</evidence>
<dbReference type="HOGENOM" id="CLU_1240585_0_0_1"/>
<dbReference type="AlphaFoldDB" id="A0A0C9SQ65"/>
<organism evidence="2 3">
    <name type="scientific">Plicaturopsis crispa FD-325 SS-3</name>
    <dbReference type="NCBI Taxonomy" id="944288"/>
    <lineage>
        <taxon>Eukaryota</taxon>
        <taxon>Fungi</taxon>
        <taxon>Dikarya</taxon>
        <taxon>Basidiomycota</taxon>
        <taxon>Agaricomycotina</taxon>
        <taxon>Agaricomycetes</taxon>
        <taxon>Agaricomycetidae</taxon>
        <taxon>Amylocorticiales</taxon>
        <taxon>Amylocorticiaceae</taxon>
        <taxon>Plicatura</taxon>
        <taxon>Plicaturopsis crispa</taxon>
    </lineage>
</organism>
<proteinExistence type="predicted"/>
<dbReference type="OrthoDB" id="2678679at2759"/>